<proteinExistence type="predicted"/>
<dbReference type="OrthoDB" id="306692at2157"/>
<comment type="caution">
    <text evidence="1">The sequence shown here is derived from an EMBL/GenBank/DDBJ whole genome shotgun (WGS) entry which is preliminary data.</text>
</comment>
<evidence type="ECO:0000313" key="1">
    <source>
        <dbReference type="EMBL" id="GAD53647.1"/>
    </source>
</evidence>
<accession>U2YXV7</accession>
<protein>
    <submittedName>
        <fullName evidence="1">Hypotheical conserved protein</fullName>
    </submittedName>
</protein>
<organism evidence="1 2">
    <name type="scientific">Halarchaeum acidiphilum MH1-52-1</name>
    <dbReference type="NCBI Taxonomy" id="1261545"/>
    <lineage>
        <taxon>Archaea</taxon>
        <taxon>Methanobacteriati</taxon>
        <taxon>Methanobacteriota</taxon>
        <taxon>Stenosarchaea group</taxon>
        <taxon>Halobacteria</taxon>
        <taxon>Halobacteriales</taxon>
        <taxon>Halobacteriaceae</taxon>
    </lineage>
</organism>
<dbReference type="RefSeq" id="WP_020222976.1">
    <property type="nucleotide sequence ID" value="NZ_BANO01000502.1"/>
</dbReference>
<keyword evidence="2" id="KW-1185">Reference proteome</keyword>
<dbReference type="InterPro" id="IPR043809">
    <property type="entry name" value="DUF5791"/>
</dbReference>
<dbReference type="Pfam" id="PF19104">
    <property type="entry name" value="DUF5791"/>
    <property type="match status" value="1"/>
</dbReference>
<dbReference type="Proteomes" id="UP000016986">
    <property type="component" value="Unassembled WGS sequence"/>
</dbReference>
<name>U2YXV7_9EURY</name>
<gene>
    <name evidence="1" type="ORF">MBEHAL_2407</name>
</gene>
<evidence type="ECO:0000313" key="2">
    <source>
        <dbReference type="Proteomes" id="UP000016986"/>
    </source>
</evidence>
<dbReference type="AlphaFoldDB" id="U2YXV7"/>
<sequence>MLTEAIADPEATSPAELRTQYLAALTAVVEERGAEGVAGETDLSADRVESLLADDDATITVEEAAAVLSCSPDYPAADDYLLEVRDHLMLQMSSAVVDVDALRRGIETDLDAKELQQKVEGRREMTLDEYARVVRHLAVENPW</sequence>
<dbReference type="eggNOG" id="arCOG04674">
    <property type="taxonomic scope" value="Archaea"/>
</dbReference>
<reference evidence="1 2" key="1">
    <citation type="submission" date="2013-09" db="EMBL/GenBank/DDBJ databases">
        <title>Whole genome sequencing of Halarchaeum acidiphilum strain MH1-52-1.</title>
        <authorList>
            <person name="Shimane Y."/>
            <person name="Minegishi H."/>
            <person name="Nishi S."/>
            <person name="Echigo A."/>
            <person name="Shuto A."/>
            <person name="Konishi M."/>
            <person name="Ito T."/>
            <person name="Ohkuma M."/>
            <person name="Ohta Y."/>
            <person name="Nagano Y."/>
            <person name="Tsubouchi T."/>
            <person name="Mori K."/>
            <person name="Usui K."/>
            <person name="Kamekura M."/>
            <person name="Usami R."/>
            <person name="Takaki Y."/>
            <person name="Hatada Y."/>
        </authorList>
    </citation>
    <scope>NUCLEOTIDE SEQUENCE [LARGE SCALE GENOMIC DNA]</scope>
    <source>
        <strain evidence="1 2">JCM 16109</strain>
    </source>
</reference>
<dbReference type="EMBL" id="BATA01000084">
    <property type="protein sequence ID" value="GAD53647.1"/>
    <property type="molecule type" value="Genomic_DNA"/>
</dbReference>